<feature type="region of interest" description="Disordered" evidence="1">
    <location>
        <begin position="303"/>
        <end position="325"/>
    </location>
</feature>
<evidence type="ECO:0000313" key="4">
    <source>
        <dbReference type="Proteomes" id="UP001500957"/>
    </source>
</evidence>
<protein>
    <submittedName>
        <fullName evidence="3">Uncharacterized protein</fullName>
    </submittedName>
</protein>
<name>A0ABN1H8P3_9ACTN</name>
<feature type="compositionally biased region" description="Pro residues" evidence="1">
    <location>
        <begin position="94"/>
        <end position="109"/>
    </location>
</feature>
<feature type="compositionally biased region" description="Low complexity" evidence="1">
    <location>
        <begin position="49"/>
        <end position="59"/>
    </location>
</feature>
<feature type="signal peptide" evidence="2">
    <location>
        <begin position="1"/>
        <end position="24"/>
    </location>
</feature>
<dbReference type="Proteomes" id="UP001500957">
    <property type="component" value="Unassembled WGS sequence"/>
</dbReference>
<feature type="compositionally biased region" description="Low complexity" evidence="1">
    <location>
        <begin position="110"/>
        <end position="119"/>
    </location>
</feature>
<evidence type="ECO:0000256" key="2">
    <source>
        <dbReference type="SAM" id="SignalP"/>
    </source>
</evidence>
<sequence length="325" mass="32853">MRRRGRGARGATLLAVAASVTALAACGGQPEVTPAGDAGLDVPYDDSAPRAAGQPRPAASTSPLPNGATPPPAIPLPGGTFQPPKPVKSGKPGAPTPTPAPGLPAPPPEGGLTLPAPGEYTYTLTGSSSLGKPPSTMKATVAASSGEDEQVWTLDARRADGAGIIEELTLARQADGVYLSAYRMDASTGLAAVVLEFVPPTPVLFEPDDAKAGQTWAFDLESKDGCAAAHTAAVLVSEGKPGADGVNSVRHVRMTTTLKTIGPPTCPAISAKRVQDTYHPAGVALPARIDNNFSGSLGAVPVRSDTRATLTAPTPKSAARRPDAD</sequence>
<gene>
    <name evidence="3" type="ORF">GCM10009547_41120</name>
</gene>
<organism evidence="3 4">
    <name type="scientific">Sporichthya brevicatena</name>
    <dbReference type="NCBI Taxonomy" id="171442"/>
    <lineage>
        <taxon>Bacteria</taxon>
        <taxon>Bacillati</taxon>
        <taxon>Actinomycetota</taxon>
        <taxon>Actinomycetes</taxon>
        <taxon>Sporichthyales</taxon>
        <taxon>Sporichthyaceae</taxon>
        <taxon>Sporichthya</taxon>
    </lineage>
</organism>
<dbReference type="PROSITE" id="PS51257">
    <property type="entry name" value="PROKAR_LIPOPROTEIN"/>
    <property type="match status" value="1"/>
</dbReference>
<reference evidence="3 4" key="1">
    <citation type="journal article" date="2019" name="Int. J. Syst. Evol. Microbiol.">
        <title>The Global Catalogue of Microorganisms (GCM) 10K type strain sequencing project: providing services to taxonomists for standard genome sequencing and annotation.</title>
        <authorList>
            <consortium name="The Broad Institute Genomics Platform"/>
            <consortium name="The Broad Institute Genome Sequencing Center for Infectious Disease"/>
            <person name="Wu L."/>
            <person name="Ma J."/>
        </authorList>
    </citation>
    <scope>NUCLEOTIDE SEQUENCE [LARGE SCALE GENOMIC DNA]</scope>
    <source>
        <strain evidence="3 4">JCM 10671</strain>
    </source>
</reference>
<feature type="region of interest" description="Disordered" evidence="1">
    <location>
        <begin position="28"/>
        <end position="148"/>
    </location>
</feature>
<proteinExistence type="predicted"/>
<evidence type="ECO:0000313" key="3">
    <source>
        <dbReference type="EMBL" id="GAA0633004.1"/>
    </source>
</evidence>
<accession>A0ABN1H8P3</accession>
<comment type="caution">
    <text evidence="3">The sequence shown here is derived from an EMBL/GenBank/DDBJ whole genome shotgun (WGS) entry which is preliminary data.</text>
</comment>
<keyword evidence="4" id="KW-1185">Reference proteome</keyword>
<dbReference type="EMBL" id="BAAAHE010000044">
    <property type="protein sequence ID" value="GAA0633004.1"/>
    <property type="molecule type" value="Genomic_DNA"/>
</dbReference>
<keyword evidence="2" id="KW-0732">Signal</keyword>
<dbReference type="RefSeq" id="WP_344608273.1">
    <property type="nucleotide sequence ID" value="NZ_BAAAHE010000044.1"/>
</dbReference>
<evidence type="ECO:0000256" key="1">
    <source>
        <dbReference type="SAM" id="MobiDB-lite"/>
    </source>
</evidence>
<feature type="chain" id="PRO_5046295399" evidence="2">
    <location>
        <begin position="25"/>
        <end position="325"/>
    </location>
</feature>